<dbReference type="GO" id="GO:0000978">
    <property type="term" value="F:RNA polymerase II cis-regulatory region sequence-specific DNA binding"/>
    <property type="evidence" value="ECO:0007669"/>
    <property type="project" value="TreeGrafter"/>
</dbReference>
<dbReference type="OrthoDB" id="5778525at2759"/>
<dbReference type="InterPro" id="IPR052207">
    <property type="entry name" value="Max-like/E-box_TFs"/>
</dbReference>
<keyword evidence="2" id="KW-0805">Transcription regulation</keyword>
<dbReference type="EMBL" id="CBTN010000003">
    <property type="protein sequence ID" value="CDH49518.1"/>
    <property type="molecule type" value="Genomic_DNA"/>
</dbReference>
<name>A0A068RH94_9FUNG</name>
<accession>A0A068RH94</accession>
<feature type="compositionally biased region" description="Polar residues" evidence="6">
    <location>
        <begin position="7"/>
        <end position="18"/>
    </location>
</feature>
<gene>
    <name evidence="8" type="ORF">LCOR_01260.1</name>
</gene>
<dbReference type="AlphaFoldDB" id="A0A068RH94"/>
<dbReference type="InterPro" id="IPR011598">
    <property type="entry name" value="bHLH_dom"/>
</dbReference>
<evidence type="ECO:0000256" key="3">
    <source>
        <dbReference type="ARBA" id="ARBA00023125"/>
    </source>
</evidence>
<dbReference type="PANTHER" id="PTHR15741:SF27">
    <property type="entry name" value="TRANSCRIPTION FACTOR AP-4"/>
    <property type="match status" value="1"/>
</dbReference>
<comment type="caution">
    <text evidence="8">The sequence shown here is derived from an EMBL/GenBank/DDBJ whole genome shotgun (WGS) entry which is preliminary data.</text>
</comment>
<evidence type="ECO:0000259" key="7">
    <source>
        <dbReference type="PROSITE" id="PS50888"/>
    </source>
</evidence>
<evidence type="ECO:0000313" key="8">
    <source>
        <dbReference type="EMBL" id="CDH49518.1"/>
    </source>
</evidence>
<reference evidence="8" key="1">
    <citation type="submission" date="2013-08" db="EMBL/GenBank/DDBJ databases">
        <title>Gene expansion shapes genome architecture in the human pathogen Lichtheimia corymbifera: an evolutionary genomics analysis in the ancient terrestrial Mucorales (Mucoromycotina).</title>
        <authorList>
            <person name="Schwartze V.U."/>
            <person name="Winter S."/>
            <person name="Shelest E."/>
            <person name="Marcet-Houben M."/>
            <person name="Horn F."/>
            <person name="Wehner S."/>
            <person name="Hoffmann K."/>
            <person name="Riege K."/>
            <person name="Sammeth M."/>
            <person name="Nowrousian M."/>
            <person name="Valiante V."/>
            <person name="Linde J."/>
            <person name="Jacobsen I.D."/>
            <person name="Marz M."/>
            <person name="Brakhage A.A."/>
            <person name="Gabaldon T."/>
            <person name="Bocker S."/>
            <person name="Voigt K."/>
        </authorList>
    </citation>
    <scope>NUCLEOTIDE SEQUENCE [LARGE SCALE GENOMIC DNA]</scope>
    <source>
        <strain evidence="8">FSU 9682</strain>
    </source>
</reference>
<evidence type="ECO:0000256" key="1">
    <source>
        <dbReference type="ARBA" id="ARBA00004123"/>
    </source>
</evidence>
<dbReference type="GO" id="GO:0000981">
    <property type="term" value="F:DNA-binding transcription factor activity, RNA polymerase II-specific"/>
    <property type="evidence" value="ECO:0007669"/>
    <property type="project" value="TreeGrafter"/>
</dbReference>
<feature type="compositionally biased region" description="Low complexity" evidence="6">
    <location>
        <begin position="33"/>
        <end position="61"/>
    </location>
</feature>
<comment type="subcellular location">
    <subcellularLocation>
        <location evidence="1">Nucleus</location>
    </subcellularLocation>
</comment>
<dbReference type="PANTHER" id="PTHR15741">
    <property type="entry name" value="BASIC HELIX-LOOP-HELIX ZIP TRANSCRIPTION FACTOR"/>
    <property type="match status" value="1"/>
</dbReference>
<keyword evidence="4" id="KW-0804">Transcription</keyword>
<keyword evidence="9" id="KW-1185">Reference proteome</keyword>
<dbReference type="GO" id="GO:0046983">
    <property type="term" value="F:protein dimerization activity"/>
    <property type="evidence" value="ECO:0007669"/>
    <property type="project" value="InterPro"/>
</dbReference>
<proteinExistence type="predicted"/>
<keyword evidence="5" id="KW-0539">Nucleus</keyword>
<sequence length="182" mass="19901">MPIMLSSPYNTTQFSGGQINVLPLPETSSSTCSSNQHNNAQSSSSSYAHQQHSPSSSSSNSGAREHPRKVEKRKYDSQSSSSSAAAASKSSGTRTGRGRKPPHELLSEAQKKANHIASEQKRRANIRIGFDQLVDMVPTLSHSHRSESVILQKSAEYIRQLVSNKNSLRERVRELQTALGDV</sequence>
<dbReference type="SUPFAM" id="SSF47459">
    <property type="entry name" value="HLH, helix-loop-helix DNA-binding domain"/>
    <property type="match status" value="1"/>
</dbReference>
<evidence type="ECO:0000256" key="2">
    <source>
        <dbReference type="ARBA" id="ARBA00023015"/>
    </source>
</evidence>
<dbReference type="Proteomes" id="UP000027586">
    <property type="component" value="Unassembled WGS sequence"/>
</dbReference>
<feature type="region of interest" description="Disordered" evidence="6">
    <location>
        <begin position="1"/>
        <end position="103"/>
    </location>
</feature>
<protein>
    <recommendedName>
        <fullName evidence="7">BHLH domain-containing protein</fullName>
    </recommendedName>
</protein>
<dbReference type="GO" id="GO:0005634">
    <property type="term" value="C:nucleus"/>
    <property type="evidence" value="ECO:0007669"/>
    <property type="project" value="UniProtKB-SubCell"/>
</dbReference>
<dbReference type="VEuPathDB" id="FungiDB:LCOR_01260.1"/>
<dbReference type="Pfam" id="PF00010">
    <property type="entry name" value="HLH"/>
    <property type="match status" value="1"/>
</dbReference>
<evidence type="ECO:0000256" key="4">
    <source>
        <dbReference type="ARBA" id="ARBA00023163"/>
    </source>
</evidence>
<keyword evidence="3" id="KW-0238">DNA-binding</keyword>
<dbReference type="Gene3D" id="4.10.280.10">
    <property type="entry name" value="Helix-loop-helix DNA-binding domain"/>
    <property type="match status" value="1"/>
</dbReference>
<evidence type="ECO:0000256" key="5">
    <source>
        <dbReference type="ARBA" id="ARBA00023242"/>
    </source>
</evidence>
<dbReference type="SMART" id="SM00353">
    <property type="entry name" value="HLH"/>
    <property type="match status" value="1"/>
</dbReference>
<evidence type="ECO:0000256" key="6">
    <source>
        <dbReference type="SAM" id="MobiDB-lite"/>
    </source>
</evidence>
<organism evidence="8 9">
    <name type="scientific">Lichtheimia corymbifera JMRC:FSU:9682</name>
    <dbReference type="NCBI Taxonomy" id="1263082"/>
    <lineage>
        <taxon>Eukaryota</taxon>
        <taxon>Fungi</taxon>
        <taxon>Fungi incertae sedis</taxon>
        <taxon>Mucoromycota</taxon>
        <taxon>Mucoromycotina</taxon>
        <taxon>Mucoromycetes</taxon>
        <taxon>Mucorales</taxon>
        <taxon>Lichtheimiaceae</taxon>
        <taxon>Lichtheimia</taxon>
    </lineage>
</organism>
<dbReference type="PROSITE" id="PS50888">
    <property type="entry name" value="BHLH"/>
    <property type="match status" value="1"/>
</dbReference>
<dbReference type="InterPro" id="IPR036638">
    <property type="entry name" value="HLH_DNA-bd_sf"/>
</dbReference>
<feature type="compositionally biased region" description="Low complexity" evidence="6">
    <location>
        <begin position="77"/>
        <end position="91"/>
    </location>
</feature>
<evidence type="ECO:0000313" key="9">
    <source>
        <dbReference type="Proteomes" id="UP000027586"/>
    </source>
</evidence>
<feature type="domain" description="BHLH" evidence="7">
    <location>
        <begin position="110"/>
        <end position="161"/>
    </location>
</feature>
<dbReference type="STRING" id="1263082.A0A068RH94"/>